<dbReference type="AlphaFoldDB" id="X1JNG7"/>
<evidence type="ECO:0000313" key="1">
    <source>
        <dbReference type="EMBL" id="GAH71343.1"/>
    </source>
</evidence>
<sequence length="94" mass="10482">LESGNLLVYDNGNGRVAEFSPTGEVVWEYPVLAPASGWITKLWNGNYFFPDINNQRLLEVSPEGEVVKEILLEGIGIYQAKAYNPEDLPALQNE</sequence>
<dbReference type="SUPFAM" id="SSF101898">
    <property type="entry name" value="NHL repeat"/>
    <property type="match status" value="1"/>
</dbReference>
<dbReference type="Gene3D" id="2.130.10.10">
    <property type="entry name" value="YVTN repeat-like/Quinoprotein amine dehydrogenase"/>
    <property type="match status" value="1"/>
</dbReference>
<gene>
    <name evidence="1" type="ORF">S03H2_45479</name>
</gene>
<dbReference type="EMBL" id="BARU01028498">
    <property type="protein sequence ID" value="GAH71343.1"/>
    <property type="molecule type" value="Genomic_DNA"/>
</dbReference>
<reference evidence="1" key="1">
    <citation type="journal article" date="2014" name="Front. Microbiol.">
        <title>High frequency of phylogenetically diverse reductive dehalogenase-homologous genes in deep subseafloor sedimentary metagenomes.</title>
        <authorList>
            <person name="Kawai M."/>
            <person name="Futagami T."/>
            <person name="Toyoda A."/>
            <person name="Takaki Y."/>
            <person name="Nishi S."/>
            <person name="Hori S."/>
            <person name="Arai W."/>
            <person name="Tsubouchi T."/>
            <person name="Morono Y."/>
            <person name="Uchiyama I."/>
            <person name="Ito T."/>
            <person name="Fujiyama A."/>
            <person name="Inagaki F."/>
            <person name="Takami H."/>
        </authorList>
    </citation>
    <scope>NUCLEOTIDE SEQUENCE</scope>
    <source>
        <strain evidence="1">Expedition CK06-06</strain>
    </source>
</reference>
<dbReference type="InterPro" id="IPR015943">
    <property type="entry name" value="WD40/YVTN_repeat-like_dom_sf"/>
</dbReference>
<feature type="non-terminal residue" evidence="1">
    <location>
        <position position="1"/>
    </location>
</feature>
<comment type="caution">
    <text evidence="1">The sequence shown here is derived from an EMBL/GenBank/DDBJ whole genome shotgun (WGS) entry which is preliminary data.</text>
</comment>
<protein>
    <submittedName>
        <fullName evidence="1">Uncharacterized protein</fullName>
    </submittedName>
</protein>
<organism evidence="1">
    <name type="scientific">marine sediment metagenome</name>
    <dbReference type="NCBI Taxonomy" id="412755"/>
    <lineage>
        <taxon>unclassified sequences</taxon>
        <taxon>metagenomes</taxon>
        <taxon>ecological metagenomes</taxon>
    </lineage>
</organism>
<proteinExistence type="predicted"/>
<name>X1JNG7_9ZZZZ</name>
<accession>X1JNG7</accession>